<evidence type="ECO:0000256" key="1">
    <source>
        <dbReference type="SAM" id="SignalP"/>
    </source>
</evidence>
<dbReference type="OrthoDB" id="3296006at2"/>
<sequence>MKKFLFLFVFAFGLLSSCNSQETTTYYLIRHAEKDRTDKTNRNPELNEDGLKRAQNWVNYFENINLDAVYSTNYNRTIQTATPTATSKGLQVLKYDPRNMYSDDFAEETKGKTVLIVGHSNTTPAFANKILDENKYEDLFDNDNSSLFIVTIKGDEIKSEVKKIE</sequence>
<dbReference type="CDD" id="cd07067">
    <property type="entry name" value="HP_PGM_like"/>
    <property type="match status" value="1"/>
</dbReference>
<organism evidence="2 3">
    <name type="scientific">Polaribacter aestuariivivens</name>
    <dbReference type="NCBI Taxonomy" id="2304626"/>
    <lineage>
        <taxon>Bacteria</taxon>
        <taxon>Pseudomonadati</taxon>
        <taxon>Bacteroidota</taxon>
        <taxon>Flavobacteriia</taxon>
        <taxon>Flavobacteriales</taxon>
        <taxon>Flavobacteriaceae</taxon>
    </lineage>
</organism>
<dbReference type="Proteomes" id="UP000307140">
    <property type="component" value="Unassembled WGS sequence"/>
</dbReference>
<dbReference type="AlphaFoldDB" id="A0A5S3NCB6"/>
<comment type="caution">
    <text evidence="2">The sequence shown here is derived from an EMBL/GenBank/DDBJ whole genome shotgun (WGS) entry which is preliminary data.</text>
</comment>
<dbReference type="EMBL" id="VANR01000002">
    <property type="protein sequence ID" value="TMM31279.1"/>
    <property type="molecule type" value="Genomic_DNA"/>
</dbReference>
<feature type="chain" id="PRO_5024389916" evidence="1">
    <location>
        <begin position="23"/>
        <end position="165"/>
    </location>
</feature>
<reference evidence="2 3" key="1">
    <citation type="submission" date="2019-05" db="EMBL/GenBank/DDBJ databases">
        <title>Polaribacter aestuariivivens sp. nov., isolated from a tidal flat.</title>
        <authorList>
            <person name="Yoon J.-H."/>
        </authorList>
    </citation>
    <scope>NUCLEOTIDE SEQUENCE [LARGE SCALE GENOMIC DNA]</scope>
    <source>
        <strain evidence="2 3">DBTF-3</strain>
    </source>
</reference>
<dbReference type="InterPro" id="IPR029033">
    <property type="entry name" value="His_PPase_superfam"/>
</dbReference>
<gene>
    <name evidence="2" type="ORF">FDT66_04725</name>
</gene>
<evidence type="ECO:0000313" key="2">
    <source>
        <dbReference type="EMBL" id="TMM31279.1"/>
    </source>
</evidence>
<name>A0A5S3NCB6_9FLAO</name>
<dbReference type="SUPFAM" id="SSF53254">
    <property type="entry name" value="Phosphoglycerate mutase-like"/>
    <property type="match status" value="1"/>
</dbReference>
<evidence type="ECO:0000313" key="3">
    <source>
        <dbReference type="Proteomes" id="UP000307140"/>
    </source>
</evidence>
<dbReference type="RefSeq" id="WP_138535007.1">
    <property type="nucleotide sequence ID" value="NZ_VANR01000002.1"/>
</dbReference>
<dbReference type="Gene3D" id="3.40.50.1240">
    <property type="entry name" value="Phosphoglycerate mutase-like"/>
    <property type="match status" value="1"/>
</dbReference>
<dbReference type="PROSITE" id="PS51257">
    <property type="entry name" value="PROKAR_LIPOPROTEIN"/>
    <property type="match status" value="1"/>
</dbReference>
<dbReference type="InterPro" id="IPR013078">
    <property type="entry name" value="His_Pase_superF_clade-1"/>
</dbReference>
<proteinExistence type="predicted"/>
<protein>
    <submittedName>
        <fullName evidence="2">Histidine phosphatase family protein</fullName>
    </submittedName>
</protein>
<feature type="signal peptide" evidence="1">
    <location>
        <begin position="1"/>
        <end position="22"/>
    </location>
</feature>
<dbReference type="Pfam" id="PF00300">
    <property type="entry name" value="His_Phos_1"/>
    <property type="match status" value="1"/>
</dbReference>
<keyword evidence="1" id="KW-0732">Signal</keyword>
<keyword evidence="3" id="KW-1185">Reference proteome</keyword>
<accession>A0A5S3NCB6</accession>